<dbReference type="STRING" id="688270.Celal_0441"/>
<keyword evidence="4" id="KW-0456">Lyase</keyword>
<dbReference type="InterPro" id="IPR031680">
    <property type="entry name" value="Hepar_II_III_N"/>
</dbReference>
<dbReference type="SUPFAM" id="SSF48230">
    <property type="entry name" value="Chondroitin AC/alginate lyase"/>
    <property type="match status" value="1"/>
</dbReference>
<dbReference type="KEGG" id="cao:Celal_0441"/>
<dbReference type="AlphaFoldDB" id="E6XAU1"/>
<keyword evidence="2" id="KW-0732">Signal</keyword>
<proteinExistence type="predicted"/>
<gene>
    <name evidence="7" type="ordered locus">Celal_0441</name>
</gene>
<dbReference type="PANTHER" id="PTHR39210:SF1">
    <property type="entry name" value="HEPARIN-SULFATE LYASE"/>
    <property type="match status" value="1"/>
</dbReference>
<evidence type="ECO:0000259" key="5">
    <source>
        <dbReference type="Pfam" id="PF07940"/>
    </source>
</evidence>
<comment type="subcellular location">
    <subcellularLocation>
        <location evidence="1">Periplasm</location>
    </subcellularLocation>
</comment>
<dbReference type="EMBL" id="CP002453">
    <property type="protein sequence ID" value="ADV47782.1"/>
    <property type="molecule type" value="Genomic_DNA"/>
</dbReference>
<dbReference type="Gene3D" id="2.70.98.70">
    <property type="match status" value="1"/>
</dbReference>
<evidence type="ECO:0000256" key="1">
    <source>
        <dbReference type="ARBA" id="ARBA00004418"/>
    </source>
</evidence>
<dbReference type="GO" id="GO:0016829">
    <property type="term" value="F:lyase activity"/>
    <property type="evidence" value="ECO:0007669"/>
    <property type="project" value="UniProtKB-KW"/>
</dbReference>
<dbReference type="InterPro" id="IPR012480">
    <property type="entry name" value="Hepar_II_III_C"/>
</dbReference>
<feature type="domain" description="Heparin-sulfate lyase N-terminal" evidence="6">
    <location>
        <begin position="132"/>
        <end position="349"/>
    </location>
</feature>
<evidence type="ECO:0000259" key="6">
    <source>
        <dbReference type="Pfam" id="PF16889"/>
    </source>
</evidence>
<accession>E6XAU1</accession>
<keyword evidence="8" id="KW-1185">Reference proteome</keyword>
<keyword evidence="3" id="KW-0574">Periplasm</keyword>
<organism evidence="7 8">
    <name type="scientific">Cellulophaga algicola (strain DSM 14237 / IC166 / ACAM 630)</name>
    <dbReference type="NCBI Taxonomy" id="688270"/>
    <lineage>
        <taxon>Bacteria</taxon>
        <taxon>Pseudomonadati</taxon>
        <taxon>Bacteroidota</taxon>
        <taxon>Flavobacteriia</taxon>
        <taxon>Flavobacteriales</taxon>
        <taxon>Flavobacteriaceae</taxon>
        <taxon>Cellulophaga</taxon>
    </lineage>
</organism>
<dbReference type="eggNOG" id="COG5360">
    <property type="taxonomic scope" value="Bacteria"/>
</dbReference>
<evidence type="ECO:0000256" key="2">
    <source>
        <dbReference type="ARBA" id="ARBA00022729"/>
    </source>
</evidence>
<feature type="domain" description="Heparinase II/III-like C-terminal" evidence="5">
    <location>
        <begin position="410"/>
        <end position="626"/>
    </location>
</feature>
<dbReference type="InterPro" id="IPR008929">
    <property type="entry name" value="Chondroitin_lyas"/>
</dbReference>
<reference evidence="7 8" key="1">
    <citation type="journal article" date="2010" name="Stand. Genomic Sci.">
        <title>Complete genome sequence of Cellulophaga algicola type strain (IC166).</title>
        <authorList>
            <person name="Abt B."/>
            <person name="Lu M."/>
            <person name="Misra M."/>
            <person name="Han C."/>
            <person name="Nolan M."/>
            <person name="Lucas S."/>
            <person name="Hammon N."/>
            <person name="Deshpande S."/>
            <person name="Cheng J.F."/>
            <person name="Tapia R."/>
            <person name="Goodwin L."/>
            <person name="Pitluck S."/>
            <person name="Liolios K."/>
            <person name="Pagani I."/>
            <person name="Ivanova N."/>
            <person name="Mavromatis K."/>
            <person name="Ovchinikova G."/>
            <person name="Pati A."/>
            <person name="Chen A."/>
            <person name="Palaniappan K."/>
            <person name="Land M."/>
            <person name="Hauser L."/>
            <person name="Chang Y.J."/>
            <person name="Jeffries C.D."/>
            <person name="Detter J.C."/>
            <person name="Brambilla E."/>
            <person name="Rohde M."/>
            <person name="Tindall B.J."/>
            <person name="Goker M."/>
            <person name="Woyke T."/>
            <person name="Bristow J."/>
            <person name="Eisen J.A."/>
            <person name="Markowitz V."/>
            <person name="Hugenholtz P."/>
            <person name="Kyrpides N.C."/>
            <person name="Klenk H.P."/>
            <person name="Lapidus A."/>
        </authorList>
    </citation>
    <scope>NUCLEOTIDE SEQUENCE [LARGE SCALE GENOMIC DNA]</scope>
    <source>
        <strain evidence="8">DSM 14237 / IC166 / ACAM 630</strain>
    </source>
</reference>
<protein>
    <submittedName>
        <fullName evidence="7">Heparinase II/III family protein</fullName>
    </submittedName>
</protein>
<dbReference type="Pfam" id="PF16889">
    <property type="entry name" value="Hepar_II_III_N"/>
    <property type="match status" value="1"/>
</dbReference>
<evidence type="ECO:0000313" key="7">
    <source>
        <dbReference type="EMBL" id="ADV47782.1"/>
    </source>
</evidence>
<dbReference type="HOGENOM" id="CLU_373289_0_0_10"/>
<dbReference type="Gene3D" id="1.50.10.100">
    <property type="entry name" value="Chondroitin AC/alginate lyase"/>
    <property type="match status" value="1"/>
</dbReference>
<dbReference type="GO" id="GO:0042597">
    <property type="term" value="C:periplasmic space"/>
    <property type="evidence" value="ECO:0007669"/>
    <property type="project" value="UniProtKB-SubCell"/>
</dbReference>
<name>E6XAU1_CELAD</name>
<dbReference type="PANTHER" id="PTHR39210">
    <property type="entry name" value="HEPARIN-SULFATE LYASE"/>
    <property type="match status" value="1"/>
</dbReference>
<dbReference type="Pfam" id="PF07940">
    <property type="entry name" value="Hepar_II_III_C"/>
    <property type="match status" value="1"/>
</dbReference>
<dbReference type="Proteomes" id="UP000008634">
    <property type="component" value="Chromosome"/>
</dbReference>
<sequence>MRFMNFYKLYYILFFLASGLGFSQAIPTNEVIATNDLINYLTPEVKVKLGSNGPITEAVLAQYFRDKFAERYFYDWNDFDARFQKYKSSNSGAEKSHAENAKDHMDKFSGTTQWKLPFNYLNGAPVNAYALRHLARQHKMVDVAFQYFYEDKNPKYITYFKNQLQSLNGALKADQFEKIEDGNGVYEVFRSGYRVLNWLQIHTMFLGQEAYTDKDQLATIATLLQHGAHLYERNPDFASGNHQTRGMSALAMISVLFRDFKGTDRWYEHSMSLLEEHMSKEINDDGFQFERSVHYHMSDIGTYFYVYQLAKISKLEVKPFWKERLKSLFITLTKISYPNKTAPVLSDDTDDPWAESNDISGALTLGYLLFESPKIGHFANDHVEQKMFWYVSNSQLDMLDHIEAQSPTMKSLEFPKTGYYVMREGWQPKDKMMIISAGLDKDKPDHQHGDMLGVQAMANGKNILPNYQVRYSLSDYGFFKNSMVKNVALVDNVLQGKQYTSNQGGSGFGKFLELPHPKTIAWETNNNIDVFVGRHDGFEKNGVSYSRQIIYLKDDFWVIKDNFSSETPHDYKQVWQGHYSLEETPNLIRSTFDNASGLDIYQLKKTDTVTTSGTRGKQWAVVTKKGQNAFSFISVLYPYQGYANRIDEEKEKPNFKDWIWNDTFWIIEGKEPNSLSKGIETLFFSVNKLQFEKIELTFSNATDVLVTLKDNLLTVQSIGEKEAELSFRNKKNKQMVPLKPGKTVEFVIK</sequence>
<evidence type="ECO:0000256" key="4">
    <source>
        <dbReference type="ARBA" id="ARBA00023239"/>
    </source>
</evidence>
<evidence type="ECO:0000256" key="3">
    <source>
        <dbReference type="ARBA" id="ARBA00022764"/>
    </source>
</evidence>
<evidence type="ECO:0000313" key="8">
    <source>
        <dbReference type="Proteomes" id="UP000008634"/>
    </source>
</evidence>